<evidence type="ECO:0000313" key="4">
    <source>
        <dbReference type="EMBL" id="CAG7831997.1"/>
    </source>
</evidence>
<dbReference type="InterPro" id="IPR013087">
    <property type="entry name" value="Znf_C2H2_type"/>
</dbReference>
<feature type="non-terminal residue" evidence="4">
    <location>
        <position position="108"/>
    </location>
</feature>
<dbReference type="EMBL" id="CAJVCH010563042">
    <property type="protein sequence ID" value="CAG7831997.1"/>
    <property type="molecule type" value="Genomic_DNA"/>
</dbReference>
<name>A0A8J2LKQ3_9HEXA</name>
<keyword evidence="1" id="KW-0479">Metal-binding</keyword>
<feature type="compositionally biased region" description="Polar residues" evidence="2">
    <location>
        <begin position="87"/>
        <end position="100"/>
    </location>
</feature>
<organism evidence="4 5">
    <name type="scientific">Allacma fusca</name>
    <dbReference type="NCBI Taxonomy" id="39272"/>
    <lineage>
        <taxon>Eukaryota</taxon>
        <taxon>Metazoa</taxon>
        <taxon>Ecdysozoa</taxon>
        <taxon>Arthropoda</taxon>
        <taxon>Hexapoda</taxon>
        <taxon>Collembola</taxon>
        <taxon>Symphypleona</taxon>
        <taxon>Sminthuridae</taxon>
        <taxon>Allacma</taxon>
    </lineage>
</organism>
<keyword evidence="1" id="KW-0863">Zinc-finger</keyword>
<evidence type="ECO:0000256" key="1">
    <source>
        <dbReference type="PROSITE-ProRule" id="PRU00042"/>
    </source>
</evidence>
<proteinExistence type="predicted"/>
<keyword evidence="5" id="KW-1185">Reference proteome</keyword>
<dbReference type="OrthoDB" id="3535323at2759"/>
<dbReference type="GO" id="GO:0008270">
    <property type="term" value="F:zinc ion binding"/>
    <property type="evidence" value="ECO:0007669"/>
    <property type="project" value="UniProtKB-KW"/>
</dbReference>
<gene>
    <name evidence="4" type="ORF">AFUS01_LOCUS41713</name>
</gene>
<comment type="caution">
    <text evidence="4">The sequence shown here is derived from an EMBL/GenBank/DDBJ whole genome shotgun (WGS) entry which is preliminary data.</text>
</comment>
<feature type="domain" description="C2H2-type" evidence="3">
    <location>
        <begin position="5"/>
        <end position="33"/>
    </location>
</feature>
<evidence type="ECO:0000313" key="5">
    <source>
        <dbReference type="Proteomes" id="UP000708208"/>
    </source>
</evidence>
<feature type="region of interest" description="Disordered" evidence="2">
    <location>
        <begin position="87"/>
        <end position="108"/>
    </location>
</feature>
<accession>A0A8J2LKQ3</accession>
<reference evidence="4" key="1">
    <citation type="submission" date="2021-06" db="EMBL/GenBank/DDBJ databases">
        <authorList>
            <person name="Hodson N. C."/>
            <person name="Mongue J. A."/>
            <person name="Jaron S. K."/>
        </authorList>
    </citation>
    <scope>NUCLEOTIDE SEQUENCE</scope>
</reference>
<sequence>MATPHSCEWCHRQYATRAKLLQHQRKSHLHLMPPDMQLPRTQKNNVVRQMEAEASNGVHITSANIISGNVTLNGTSGIVFATSSETMASGGNSEATSAGVISSGGHSG</sequence>
<keyword evidence="1" id="KW-0862">Zinc</keyword>
<dbReference type="PROSITE" id="PS00028">
    <property type="entry name" value="ZINC_FINGER_C2H2_1"/>
    <property type="match status" value="1"/>
</dbReference>
<dbReference type="PROSITE" id="PS50157">
    <property type="entry name" value="ZINC_FINGER_C2H2_2"/>
    <property type="match status" value="1"/>
</dbReference>
<protein>
    <recommendedName>
        <fullName evidence="3">C2H2-type domain-containing protein</fullName>
    </recommendedName>
</protein>
<evidence type="ECO:0000256" key="2">
    <source>
        <dbReference type="SAM" id="MobiDB-lite"/>
    </source>
</evidence>
<dbReference type="Proteomes" id="UP000708208">
    <property type="component" value="Unassembled WGS sequence"/>
</dbReference>
<dbReference type="AlphaFoldDB" id="A0A8J2LKQ3"/>
<evidence type="ECO:0000259" key="3">
    <source>
        <dbReference type="PROSITE" id="PS50157"/>
    </source>
</evidence>